<name>A0ABR4NT39_9SACH</name>
<feature type="region of interest" description="Disordered" evidence="1">
    <location>
        <begin position="230"/>
        <end position="418"/>
    </location>
</feature>
<evidence type="ECO:0000313" key="4">
    <source>
        <dbReference type="Proteomes" id="UP001623330"/>
    </source>
</evidence>
<dbReference type="EMBL" id="JBEVYD010000006">
    <property type="protein sequence ID" value="KAL3231626.1"/>
    <property type="molecule type" value="Genomic_DNA"/>
</dbReference>
<dbReference type="SUPFAM" id="SSF48464">
    <property type="entry name" value="ENTH/VHS domain"/>
    <property type="match status" value="1"/>
</dbReference>
<gene>
    <name evidence="3" type="ORF">RNJ44_00161</name>
</gene>
<protein>
    <submittedName>
        <fullName evidence="3">Epsin-5</fullName>
    </submittedName>
</protein>
<dbReference type="PROSITE" id="PS50942">
    <property type="entry name" value="ENTH"/>
    <property type="match status" value="1"/>
</dbReference>
<feature type="compositionally biased region" description="Polar residues" evidence="1">
    <location>
        <begin position="351"/>
        <end position="370"/>
    </location>
</feature>
<feature type="compositionally biased region" description="Acidic residues" evidence="1">
    <location>
        <begin position="230"/>
        <end position="243"/>
    </location>
</feature>
<sequence length="431" mass="49478">MDSLSKKIQNLGIHDIRNAARFAQNVIVQYEPYQVDVRRATNTDSWGPTPKHLAKVLRNRYQVPLYLITEYILKRLIDHIAPKPKNLYEKARKDYVNYGSEWRVVMKCLVVLEYLLFNVDDGDEINQVRSCLLTHKHLISKEVLNYKIKFCNDGKMEVHERGIHKKGEIILQFIEDSRFLKAERLKNKKNALKIKQQGESDMLYNADTIASGAAYRSSMRSTEFDYGEEIEFDDDDDDDDDISVENNRPRRRPSHADKQRKQRREILREQIRNKEQQRREMQKKKEEEEAAANMPDLISFDDIDPSPTNNTSTQALYSPDSRIAKDSSMAKIKSNLSATTEEDDEFGDFQSDVSKTHNNNTQQTMSSRTVQGSNGTAQTSSTSTTSSSNNTNANDDLMDIFGPSKKPVEEVKKPAKKDAFSDLFASSKSLI</sequence>
<keyword evidence="4" id="KW-1185">Reference proteome</keyword>
<feature type="domain" description="ENTH" evidence="2">
    <location>
        <begin position="25"/>
        <end position="184"/>
    </location>
</feature>
<feature type="compositionally biased region" description="Polar residues" evidence="1">
    <location>
        <begin position="306"/>
        <end position="316"/>
    </location>
</feature>
<accession>A0ABR4NT39</accession>
<evidence type="ECO:0000256" key="1">
    <source>
        <dbReference type="SAM" id="MobiDB-lite"/>
    </source>
</evidence>
<proteinExistence type="predicted"/>
<dbReference type="Proteomes" id="UP001623330">
    <property type="component" value="Unassembled WGS sequence"/>
</dbReference>
<dbReference type="SMART" id="SM00273">
    <property type="entry name" value="ENTH"/>
    <property type="match status" value="1"/>
</dbReference>
<comment type="caution">
    <text evidence="3">The sequence shown here is derived from an EMBL/GenBank/DDBJ whole genome shotgun (WGS) entry which is preliminary data.</text>
</comment>
<dbReference type="Pfam" id="PF01417">
    <property type="entry name" value="ENTH"/>
    <property type="match status" value="1"/>
</dbReference>
<organism evidence="3 4">
    <name type="scientific">Nakaseomyces bracarensis</name>
    <dbReference type="NCBI Taxonomy" id="273131"/>
    <lineage>
        <taxon>Eukaryota</taxon>
        <taxon>Fungi</taxon>
        <taxon>Dikarya</taxon>
        <taxon>Ascomycota</taxon>
        <taxon>Saccharomycotina</taxon>
        <taxon>Saccharomycetes</taxon>
        <taxon>Saccharomycetales</taxon>
        <taxon>Saccharomycetaceae</taxon>
        <taxon>Nakaseomyces</taxon>
    </lineage>
</organism>
<feature type="compositionally biased region" description="Basic and acidic residues" evidence="1">
    <location>
        <begin position="406"/>
        <end position="418"/>
    </location>
</feature>
<dbReference type="PANTHER" id="PTHR12276">
    <property type="entry name" value="EPSIN/ENT-RELATED"/>
    <property type="match status" value="1"/>
</dbReference>
<dbReference type="InterPro" id="IPR013809">
    <property type="entry name" value="ENTH"/>
</dbReference>
<reference evidence="3 4" key="1">
    <citation type="submission" date="2024-05" db="EMBL/GenBank/DDBJ databases">
        <title>Long read based assembly of the Candida bracarensis genome reveals expanded adhesin content.</title>
        <authorList>
            <person name="Marcet-Houben M."/>
            <person name="Ksiezopolska E."/>
            <person name="Gabaldon T."/>
        </authorList>
    </citation>
    <scope>NUCLEOTIDE SEQUENCE [LARGE SCALE GENOMIC DNA]</scope>
    <source>
        <strain evidence="3 4">CBM6</strain>
    </source>
</reference>
<feature type="compositionally biased region" description="Low complexity" evidence="1">
    <location>
        <begin position="371"/>
        <end position="394"/>
    </location>
</feature>
<evidence type="ECO:0000313" key="3">
    <source>
        <dbReference type="EMBL" id="KAL3231626.1"/>
    </source>
</evidence>
<feature type="compositionally biased region" description="Basic and acidic residues" evidence="1">
    <location>
        <begin position="254"/>
        <end position="287"/>
    </location>
</feature>
<dbReference type="CDD" id="cd16993">
    <property type="entry name" value="ENTH_Ent5"/>
    <property type="match status" value="1"/>
</dbReference>
<dbReference type="InterPro" id="IPR008942">
    <property type="entry name" value="ENTH_VHS"/>
</dbReference>
<evidence type="ECO:0000259" key="2">
    <source>
        <dbReference type="PROSITE" id="PS50942"/>
    </source>
</evidence>
<dbReference type="PANTHER" id="PTHR12276:SF5">
    <property type="entry name" value="EPSIN-5"/>
    <property type="match status" value="1"/>
</dbReference>
<dbReference type="Gene3D" id="1.25.40.90">
    <property type="match status" value="1"/>
</dbReference>